<feature type="transmembrane region" description="Helical" evidence="3">
    <location>
        <begin position="174"/>
        <end position="195"/>
    </location>
</feature>
<sequence length="213" mass="23357">MLDRWTMPLTQKPLQRLAVVLERWNVRPDQVTLVAFLVGILALPLLAIGAYGWALLVIVLNRIGDGLDGALARQSGRTSDAGGFLDIALDFVFYAAVVLGFALADSERNGLAAAVLLFSFIGTGTSFLAFAIMATRHHLQRPNFQRKAFYYLHGLTEGTETVAVLIAFCVWPQHFASLAWLFAAACLVTTTTRVWGGYWTLKSVKTSPENNNP</sequence>
<organism evidence="5 6">
    <name type="scientific">Halomonas cupida</name>
    <dbReference type="NCBI Taxonomy" id="44933"/>
    <lineage>
        <taxon>Bacteria</taxon>
        <taxon>Pseudomonadati</taxon>
        <taxon>Pseudomonadota</taxon>
        <taxon>Gammaproteobacteria</taxon>
        <taxon>Oceanospirillales</taxon>
        <taxon>Halomonadaceae</taxon>
        <taxon>Halomonas</taxon>
    </lineage>
</organism>
<evidence type="ECO:0000256" key="2">
    <source>
        <dbReference type="RuleBase" id="RU003750"/>
    </source>
</evidence>
<dbReference type="Gene3D" id="1.20.120.1760">
    <property type="match status" value="1"/>
</dbReference>
<accession>A0A1M6Z901</accession>
<evidence type="ECO:0000313" key="7">
    <source>
        <dbReference type="Proteomes" id="UP000321726"/>
    </source>
</evidence>
<dbReference type="Proteomes" id="UP000184123">
    <property type="component" value="Unassembled WGS sequence"/>
</dbReference>
<protein>
    <submittedName>
        <fullName evidence="4">Membrane protein</fullName>
    </submittedName>
    <submittedName>
        <fullName evidence="5">Phosphatidylglycerophosphate synthase</fullName>
    </submittedName>
</protein>
<evidence type="ECO:0000256" key="3">
    <source>
        <dbReference type="SAM" id="Phobius"/>
    </source>
</evidence>
<feature type="transmembrane region" description="Helical" evidence="3">
    <location>
        <begin position="148"/>
        <end position="168"/>
    </location>
</feature>
<feature type="transmembrane region" description="Helical" evidence="3">
    <location>
        <begin position="81"/>
        <end position="104"/>
    </location>
</feature>
<dbReference type="PROSITE" id="PS00379">
    <property type="entry name" value="CDP_ALCOHOL_P_TRANSF"/>
    <property type="match status" value="1"/>
</dbReference>
<dbReference type="RefSeq" id="WP_073433000.1">
    <property type="nucleotide sequence ID" value="NZ_BJXU01000093.1"/>
</dbReference>
<keyword evidence="7" id="KW-1185">Reference proteome</keyword>
<dbReference type="InterPro" id="IPR048254">
    <property type="entry name" value="CDP_ALCOHOL_P_TRANSF_CS"/>
</dbReference>
<dbReference type="Pfam" id="PF01066">
    <property type="entry name" value="CDP-OH_P_transf"/>
    <property type="match status" value="1"/>
</dbReference>
<comment type="similarity">
    <text evidence="2">Belongs to the CDP-alcohol phosphatidyltransferase class-I family.</text>
</comment>
<proteinExistence type="inferred from homology"/>
<evidence type="ECO:0000313" key="5">
    <source>
        <dbReference type="EMBL" id="SHL26863.1"/>
    </source>
</evidence>
<dbReference type="InterPro" id="IPR000462">
    <property type="entry name" value="CDP-OH_P_trans"/>
</dbReference>
<feature type="transmembrane region" description="Helical" evidence="3">
    <location>
        <begin position="33"/>
        <end position="60"/>
    </location>
</feature>
<reference evidence="4 7" key="2">
    <citation type="submission" date="2019-07" db="EMBL/GenBank/DDBJ databases">
        <title>Whole genome shotgun sequence of Halomonas cupida NBRC 102219.</title>
        <authorList>
            <person name="Hosoyama A."/>
            <person name="Uohara A."/>
            <person name="Ohji S."/>
            <person name="Ichikawa N."/>
        </authorList>
    </citation>
    <scope>NUCLEOTIDE SEQUENCE [LARGE SCALE GENOMIC DNA]</scope>
    <source>
        <strain evidence="4 7">NBRC 102219</strain>
    </source>
</reference>
<evidence type="ECO:0000313" key="6">
    <source>
        <dbReference type="Proteomes" id="UP000184123"/>
    </source>
</evidence>
<evidence type="ECO:0000256" key="1">
    <source>
        <dbReference type="ARBA" id="ARBA00022679"/>
    </source>
</evidence>
<keyword evidence="3" id="KW-1133">Transmembrane helix</keyword>
<feature type="transmembrane region" description="Helical" evidence="3">
    <location>
        <begin position="110"/>
        <end position="136"/>
    </location>
</feature>
<name>A0A1M6Z901_9GAMM</name>
<dbReference type="GO" id="GO:0008654">
    <property type="term" value="P:phospholipid biosynthetic process"/>
    <property type="evidence" value="ECO:0007669"/>
    <property type="project" value="InterPro"/>
</dbReference>
<gene>
    <name evidence="4" type="ORF">HCU01_24130</name>
    <name evidence="5" type="ORF">SAMN05660971_00009</name>
</gene>
<dbReference type="Proteomes" id="UP000321726">
    <property type="component" value="Unassembled WGS sequence"/>
</dbReference>
<dbReference type="EMBL" id="BJXU01000093">
    <property type="protein sequence ID" value="GEN24464.1"/>
    <property type="molecule type" value="Genomic_DNA"/>
</dbReference>
<keyword evidence="3" id="KW-0472">Membrane</keyword>
<dbReference type="STRING" id="44933.SAMN05660971_00009"/>
<dbReference type="AlphaFoldDB" id="A0A1M6Z901"/>
<dbReference type="GO" id="GO:0016020">
    <property type="term" value="C:membrane"/>
    <property type="evidence" value="ECO:0007669"/>
    <property type="project" value="InterPro"/>
</dbReference>
<dbReference type="InterPro" id="IPR043130">
    <property type="entry name" value="CDP-OH_PTrfase_TM_dom"/>
</dbReference>
<reference evidence="5 6" key="1">
    <citation type="submission" date="2016-11" db="EMBL/GenBank/DDBJ databases">
        <authorList>
            <person name="Jaros S."/>
            <person name="Januszkiewicz K."/>
            <person name="Wedrychowicz H."/>
        </authorList>
    </citation>
    <scope>NUCLEOTIDE SEQUENCE [LARGE SCALE GENOMIC DNA]</scope>
    <source>
        <strain evidence="5 6">DSM 4740</strain>
    </source>
</reference>
<keyword evidence="3" id="KW-0812">Transmembrane</keyword>
<evidence type="ECO:0000313" key="4">
    <source>
        <dbReference type="EMBL" id="GEN24464.1"/>
    </source>
</evidence>
<dbReference type="OrthoDB" id="9790577at2"/>
<dbReference type="EMBL" id="FRCA01000001">
    <property type="protein sequence ID" value="SHL26863.1"/>
    <property type="molecule type" value="Genomic_DNA"/>
</dbReference>
<dbReference type="GO" id="GO:0016780">
    <property type="term" value="F:phosphotransferase activity, for other substituted phosphate groups"/>
    <property type="evidence" value="ECO:0007669"/>
    <property type="project" value="InterPro"/>
</dbReference>
<keyword evidence="1 2" id="KW-0808">Transferase</keyword>